<keyword evidence="1 2" id="KW-0378">Hydrolase</keyword>
<proteinExistence type="predicted"/>
<dbReference type="InterPro" id="IPR008928">
    <property type="entry name" value="6-hairpin_glycosidase_sf"/>
</dbReference>
<accession>A0ABV1E2Q5</accession>
<dbReference type="SUPFAM" id="SSF48208">
    <property type="entry name" value="Six-hairpin glycosidases"/>
    <property type="match status" value="1"/>
</dbReference>
<dbReference type="Proteomes" id="UP001489509">
    <property type="component" value="Unassembled WGS sequence"/>
</dbReference>
<dbReference type="PANTHER" id="PTHR33886:SF8">
    <property type="entry name" value="UNSATURATED RHAMNOGALACTURONAN HYDROLASE (EUROFUNG)"/>
    <property type="match status" value="1"/>
</dbReference>
<evidence type="ECO:0000313" key="2">
    <source>
        <dbReference type="EMBL" id="MEQ2440912.1"/>
    </source>
</evidence>
<dbReference type="InterPro" id="IPR012341">
    <property type="entry name" value="6hp_glycosidase-like_sf"/>
</dbReference>
<organism evidence="2 3">
    <name type="scientific">Solibaculum intestinale</name>
    <dbReference type="NCBI Taxonomy" id="3133165"/>
    <lineage>
        <taxon>Bacteria</taxon>
        <taxon>Bacillati</taxon>
        <taxon>Bacillota</taxon>
        <taxon>Clostridia</taxon>
        <taxon>Eubacteriales</taxon>
        <taxon>Oscillospiraceae</taxon>
        <taxon>Solibaculum</taxon>
    </lineage>
</organism>
<dbReference type="RefSeq" id="WP_349219690.1">
    <property type="nucleotide sequence ID" value="NZ_JBBMFD010000014.1"/>
</dbReference>
<protein>
    <submittedName>
        <fullName evidence="2">Glycoside hydrolase family 88 protein</fullName>
    </submittedName>
</protein>
<dbReference type="InterPro" id="IPR052043">
    <property type="entry name" value="PolySaccharide_Degr_Enz"/>
</dbReference>
<dbReference type="PANTHER" id="PTHR33886">
    <property type="entry name" value="UNSATURATED RHAMNOGALACTURONAN HYDROLASE (EUROFUNG)"/>
    <property type="match status" value="1"/>
</dbReference>
<dbReference type="Gene3D" id="1.50.10.10">
    <property type="match status" value="1"/>
</dbReference>
<dbReference type="GO" id="GO:0016787">
    <property type="term" value="F:hydrolase activity"/>
    <property type="evidence" value="ECO:0007669"/>
    <property type="project" value="UniProtKB-KW"/>
</dbReference>
<evidence type="ECO:0000313" key="3">
    <source>
        <dbReference type="Proteomes" id="UP001489509"/>
    </source>
</evidence>
<evidence type="ECO:0000256" key="1">
    <source>
        <dbReference type="ARBA" id="ARBA00022801"/>
    </source>
</evidence>
<reference evidence="2 3" key="1">
    <citation type="submission" date="2024-03" db="EMBL/GenBank/DDBJ databases">
        <title>Human intestinal bacterial collection.</title>
        <authorList>
            <person name="Pauvert C."/>
            <person name="Hitch T.C.A."/>
            <person name="Clavel T."/>
        </authorList>
    </citation>
    <scope>NUCLEOTIDE SEQUENCE [LARGE SCALE GENOMIC DNA]</scope>
    <source>
        <strain evidence="2 3">CLA-JM-H44</strain>
    </source>
</reference>
<dbReference type="EMBL" id="JBBMFD010000014">
    <property type="protein sequence ID" value="MEQ2440912.1"/>
    <property type="molecule type" value="Genomic_DNA"/>
</dbReference>
<keyword evidence="3" id="KW-1185">Reference proteome</keyword>
<gene>
    <name evidence="2" type="ORF">WMO26_08755</name>
</gene>
<comment type="caution">
    <text evidence="2">The sequence shown here is derived from an EMBL/GenBank/DDBJ whole genome shotgun (WGS) entry which is preliminary data.</text>
</comment>
<dbReference type="InterPro" id="IPR010905">
    <property type="entry name" value="Glyco_hydro_88"/>
</dbReference>
<sequence>MSIDQEKLQLAKKVLDVLLKTERKDGFYDHMNMDNWEWPVGVALYCMFKIYKKTGDLDFYNALIDWYDKQLQKEPPHRNVNTVAPMLTMVCLYEENKNPVYLEHIESWINWVMNEMPRTEYGGMQHMTVWNRHNQQLWDDTLFMTVLFLAKAGKVLDRPQLVDEAKYQFLFHIKYLQDKRTGLFYHGWTFDCRHNFANAFWARGNSWFTSGAVEFIDIVGERDATTRFVEVAWKDQVKALIKYQSINGLYNTLVDVEESYWETSATAGIAYGLLKGIRMGLLDKENEFYAMNAANAVLAKIQDDGIVAGVSYGTGMGKDFDFYKNIKICPTAYGQGLVLLMLTELI</sequence>
<dbReference type="Pfam" id="PF07470">
    <property type="entry name" value="Glyco_hydro_88"/>
    <property type="match status" value="1"/>
</dbReference>
<name>A0ABV1E2Q5_9FIRM</name>